<organism evidence="1 2">
    <name type="scientific">Lysinibacillus boronitolerans JCM 21713 = 10a = NBRC 103108</name>
    <dbReference type="NCBI Taxonomy" id="1294264"/>
    <lineage>
        <taxon>Bacteria</taxon>
        <taxon>Bacillati</taxon>
        <taxon>Bacillota</taxon>
        <taxon>Bacilli</taxon>
        <taxon>Bacillales</taxon>
        <taxon>Bacillaceae</taxon>
        <taxon>Lysinibacillus</taxon>
    </lineage>
</organism>
<evidence type="ECO:0000313" key="1">
    <source>
        <dbReference type="EMBL" id="KGR88990.1"/>
    </source>
</evidence>
<protein>
    <submittedName>
        <fullName evidence="1">Uncharacterized protein</fullName>
    </submittedName>
</protein>
<comment type="caution">
    <text evidence="1">The sequence shown here is derived from an EMBL/GenBank/DDBJ whole genome shotgun (WGS) entry which is preliminary data.</text>
</comment>
<dbReference type="Proteomes" id="UP000030487">
    <property type="component" value="Unassembled WGS sequence"/>
</dbReference>
<dbReference type="EMBL" id="JPVR01000053">
    <property type="protein sequence ID" value="KGR88990.1"/>
    <property type="molecule type" value="Genomic_DNA"/>
</dbReference>
<dbReference type="RefSeq" id="WP_036075287.1">
    <property type="nucleotide sequence ID" value="NZ_AVCW01000029.1"/>
</dbReference>
<evidence type="ECO:0000313" key="2">
    <source>
        <dbReference type="Proteomes" id="UP000030487"/>
    </source>
</evidence>
<proteinExistence type="predicted"/>
<reference evidence="1 2" key="1">
    <citation type="submission" date="2014-02" db="EMBL/GenBank/DDBJ databases">
        <title>Draft genome sequence of Lysinibacillus boronitolerans NBRC 103108.</title>
        <authorList>
            <person name="Zhang F."/>
            <person name="Wang G."/>
            <person name="Zhang L."/>
        </authorList>
    </citation>
    <scope>NUCLEOTIDE SEQUENCE [LARGE SCALE GENOMIC DNA]</scope>
    <source>
        <strain evidence="1 2">NBRC 103108</strain>
    </source>
</reference>
<keyword evidence="2" id="KW-1185">Reference proteome</keyword>
<accession>A0ABR4Y4E8</accession>
<sequence>MPISNTALQTYEENLRQTIQCFFNLEGQIESVIVHIDSNIKKYIQKKERRFLLASKKKEKHLEELRILQSDLQKSLIGIAHVKQLLVNEINTLLKNNRELQQTFKEMLPLLPFAVSSFPLKTSLSSNVQFNILLSLLIEKEIVTKLPLLTATIESSQVNEIIVTLENFDVNIKEQINEAKSSVAKLMSIITDTENELDRQFGDVISNLKQSDRLTASPYTQQDFIAEIKSKGALLKIWADHYQMLHTMLGKDMKFQEALHLTAKVLSESLEEPAQIYQNQRTLQGAYLLETGATYMTLVQDANLSEQQAKLLVAAYLLLNQESITAVAEQVNLEFMEIEAFYKDNKELFSLITS</sequence>
<name>A0ABR4Y4E8_9BACI</name>
<gene>
    <name evidence="1" type="ORF">CD31_01720</name>
</gene>